<dbReference type="GO" id="GO:0006412">
    <property type="term" value="P:translation"/>
    <property type="evidence" value="ECO:0007669"/>
    <property type="project" value="UniProtKB-UniRule"/>
</dbReference>
<evidence type="ECO:0000256" key="5">
    <source>
        <dbReference type="ARBA" id="ARBA00035294"/>
    </source>
</evidence>
<evidence type="ECO:0000256" key="1">
    <source>
        <dbReference type="ARBA" id="ARBA00009512"/>
    </source>
</evidence>
<dbReference type="Pfam" id="PF01250">
    <property type="entry name" value="Ribosomal_S6"/>
    <property type="match status" value="1"/>
</dbReference>
<dbReference type="HAMAP" id="MF_00360">
    <property type="entry name" value="Ribosomal_bS6"/>
    <property type="match status" value="1"/>
</dbReference>
<keyword evidence="6" id="KW-0694">RNA-binding</keyword>
<dbReference type="GO" id="GO:0003735">
    <property type="term" value="F:structural constituent of ribosome"/>
    <property type="evidence" value="ECO:0007669"/>
    <property type="project" value="InterPro"/>
</dbReference>
<dbReference type="InterPro" id="IPR000529">
    <property type="entry name" value="Ribosomal_bS6"/>
</dbReference>
<accession>A0A451DBU7</accession>
<dbReference type="Gene3D" id="3.30.70.60">
    <property type="match status" value="1"/>
</dbReference>
<gene>
    <name evidence="6 7" type="primary">rpsF</name>
    <name evidence="7" type="ORF">BUCILAFE3058_382</name>
</gene>
<dbReference type="InterPro" id="IPR035980">
    <property type="entry name" value="Ribosomal_bS6_sf"/>
</dbReference>
<evidence type="ECO:0000256" key="6">
    <source>
        <dbReference type="HAMAP-Rule" id="MF_00360"/>
    </source>
</evidence>
<dbReference type="EMBL" id="LR217717">
    <property type="protein sequence ID" value="VFP83854.1"/>
    <property type="molecule type" value="Genomic_DNA"/>
</dbReference>
<dbReference type="RefSeq" id="WP_154061706.1">
    <property type="nucleotide sequence ID" value="NZ_LR217717.1"/>
</dbReference>
<dbReference type="GO" id="GO:0005737">
    <property type="term" value="C:cytoplasm"/>
    <property type="evidence" value="ECO:0007669"/>
    <property type="project" value="UniProtKB-ARBA"/>
</dbReference>
<proteinExistence type="inferred from homology"/>
<comment type="similarity">
    <text evidence="1 6">Belongs to the bacterial ribosomal protein bS6 family.</text>
</comment>
<dbReference type="InterPro" id="IPR020814">
    <property type="entry name" value="Ribosomal_S6_plastid/chlpt"/>
</dbReference>
<evidence type="ECO:0000256" key="3">
    <source>
        <dbReference type="ARBA" id="ARBA00023274"/>
    </source>
</evidence>
<dbReference type="OrthoDB" id="9812702at2"/>
<evidence type="ECO:0000313" key="8">
    <source>
        <dbReference type="Proteomes" id="UP000294349"/>
    </source>
</evidence>
<keyword evidence="2 6" id="KW-0689">Ribosomal protein</keyword>
<dbReference type="AlphaFoldDB" id="A0A451DBU7"/>
<dbReference type="GO" id="GO:0015935">
    <property type="term" value="C:small ribosomal subunit"/>
    <property type="evidence" value="ECO:0007669"/>
    <property type="project" value="TreeGrafter"/>
</dbReference>
<dbReference type="Proteomes" id="UP000294349">
    <property type="component" value="Chromosome"/>
</dbReference>
<keyword evidence="3 6" id="KW-0687">Ribonucleoprotein</keyword>
<dbReference type="CDD" id="cd00473">
    <property type="entry name" value="bS6"/>
    <property type="match status" value="1"/>
</dbReference>
<dbReference type="NCBIfam" id="TIGR00166">
    <property type="entry name" value="S6"/>
    <property type="match status" value="1"/>
</dbReference>
<organism evidence="7 8">
    <name type="scientific">Buchnera aphidicola</name>
    <name type="common">Cinara laricifoliae</name>
    <dbReference type="NCBI Taxonomy" id="2518977"/>
    <lineage>
        <taxon>Bacteria</taxon>
        <taxon>Pseudomonadati</taxon>
        <taxon>Pseudomonadota</taxon>
        <taxon>Gammaproteobacteria</taxon>
        <taxon>Enterobacterales</taxon>
        <taxon>Erwiniaceae</taxon>
        <taxon>Buchnera</taxon>
    </lineage>
</organism>
<dbReference type="PANTHER" id="PTHR21011:SF1">
    <property type="entry name" value="SMALL RIBOSOMAL SUBUNIT PROTEIN BS6M"/>
    <property type="match status" value="1"/>
</dbReference>
<protein>
    <recommendedName>
        <fullName evidence="5 6">Small ribosomal subunit protein bS6</fullName>
    </recommendedName>
</protein>
<dbReference type="SUPFAM" id="SSF54995">
    <property type="entry name" value="Ribosomal protein S6"/>
    <property type="match status" value="1"/>
</dbReference>
<name>A0A451DBU7_9GAMM</name>
<sequence length="126" mass="15149">MRHYEIILMVHPDKSDKISHIIEFYSNMIKSKKGVIHRLEDWGQRSLSYTINKLKKAHYVLMNIEISIQYMQDLENDFKFNINIIRYLILLCNEAFKEKSPMLQTQEYIKKESISIKNNQNQVIIK</sequence>
<dbReference type="GO" id="GO:0070181">
    <property type="term" value="F:small ribosomal subunit rRNA binding"/>
    <property type="evidence" value="ECO:0007669"/>
    <property type="project" value="TreeGrafter"/>
</dbReference>
<evidence type="ECO:0000256" key="4">
    <source>
        <dbReference type="ARBA" id="ARBA00035104"/>
    </source>
</evidence>
<evidence type="ECO:0000313" key="7">
    <source>
        <dbReference type="EMBL" id="VFP83854.1"/>
    </source>
</evidence>
<keyword evidence="6" id="KW-0699">rRNA-binding</keyword>
<comment type="function">
    <text evidence="4 6">Binds together with bS18 to 16S ribosomal RNA.</text>
</comment>
<evidence type="ECO:0000256" key="2">
    <source>
        <dbReference type="ARBA" id="ARBA00022980"/>
    </source>
</evidence>
<dbReference type="PANTHER" id="PTHR21011">
    <property type="entry name" value="MITOCHONDRIAL 28S RIBOSOMAL PROTEIN S6"/>
    <property type="match status" value="1"/>
</dbReference>
<reference evidence="7 8" key="1">
    <citation type="submission" date="2019-02" db="EMBL/GenBank/DDBJ databases">
        <authorList>
            <person name="Manzano-Marin A."/>
            <person name="Manzano-Marin A."/>
        </authorList>
    </citation>
    <scope>NUCLEOTIDE SEQUENCE [LARGE SCALE GENOMIC DNA]</scope>
    <source>
        <strain evidence="7 8">BuCilaricifoliae</strain>
    </source>
</reference>
<dbReference type="InterPro" id="IPR014717">
    <property type="entry name" value="Transl_elong_EF1B/ribsomal_bS6"/>
</dbReference>